<dbReference type="EMBL" id="JANTQA010000047">
    <property type="protein sequence ID" value="KAJ3431619.1"/>
    <property type="molecule type" value="Genomic_DNA"/>
</dbReference>
<accession>A0AAV7YW36</accession>
<evidence type="ECO:0000313" key="2">
    <source>
        <dbReference type="Proteomes" id="UP001146793"/>
    </source>
</evidence>
<protein>
    <submittedName>
        <fullName evidence="1">Uncharacterized protein</fullName>
    </submittedName>
</protein>
<name>A0AAV7YW36_9EUKA</name>
<gene>
    <name evidence="1" type="ORF">M0812_20533</name>
</gene>
<organism evidence="1 2">
    <name type="scientific">Anaeramoeba flamelloides</name>
    <dbReference type="NCBI Taxonomy" id="1746091"/>
    <lineage>
        <taxon>Eukaryota</taxon>
        <taxon>Metamonada</taxon>
        <taxon>Anaeramoebidae</taxon>
        <taxon>Anaeramoeba</taxon>
    </lineage>
</organism>
<comment type="caution">
    <text evidence="1">The sequence shown here is derived from an EMBL/GenBank/DDBJ whole genome shotgun (WGS) entry which is preliminary data.</text>
</comment>
<reference evidence="1" key="1">
    <citation type="submission" date="2022-08" db="EMBL/GenBank/DDBJ databases">
        <title>Novel sulphate-reducing endosymbionts in the free-living metamonad Anaeramoeba.</title>
        <authorList>
            <person name="Jerlstrom-Hultqvist J."/>
            <person name="Cepicka I."/>
            <person name="Gallot-Lavallee L."/>
            <person name="Salas-Leiva D."/>
            <person name="Curtis B.A."/>
            <person name="Zahonova K."/>
            <person name="Pipaliya S."/>
            <person name="Dacks J."/>
            <person name="Roger A.J."/>
        </authorList>
    </citation>
    <scope>NUCLEOTIDE SEQUENCE</scope>
    <source>
        <strain evidence="1">Busselton2</strain>
    </source>
</reference>
<proteinExistence type="predicted"/>
<sequence>MININENNLKKNLTLFLENKELSNIENSENNTDIFNNNNNGDEDEIDKNKKELEDGESKLNINININKEKIKHQLKKIKKNKIVKKQLYYQLKFDQNQFKIYWLIEKLLYFYNHQKFNLIEKLKSGKTPPMIIIIKYLNDYNLFHEFNLNFLNQILKNIKFLFSFY</sequence>
<evidence type="ECO:0000313" key="1">
    <source>
        <dbReference type="EMBL" id="KAJ3431619.1"/>
    </source>
</evidence>
<dbReference type="AlphaFoldDB" id="A0AAV7YW36"/>
<dbReference type="Proteomes" id="UP001146793">
    <property type="component" value="Unassembled WGS sequence"/>
</dbReference>